<evidence type="ECO:0000313" key="2">
    <source>
        <dbReference type="EMBL" id="EAA19978.1"/>
    </source>
</evidence>
<proteinExistence type="predicted"/>
<gene>
    <name evidence="2" type="ORF">PY01058</name>
</gene>
<feature type="transmembrane region" description="Helical" evidence="1">
    <location>
        <begin position="21"/>
        <end position="41"/>
    </location>
</feature>
<comment type="caution">
    <text evidence="2">The sequence shown here is derived from an EMBL/GenBank/DDBJ whole genome shotgun (WGS) entry which is preliminary data.</text>
</comment>
<dbReference type="EMBL" id="AABL01000277">
    <property type="protein sequence ID" value="EAA19978.1"/>
    <property type="molecule type" value="Genomic_DNA"/>
</dbReference>
<reference evidence="2 3" key="1">
    <citation type="journal article" date="2002" name="Nature">
        <title>Genome sequence and comparative analysis of the model rodent malaria parasite Plasmodium yoelii yoelii.</title>
        <authorList>
            <person name="Carlton J.M."/>
            <person name="Angiuoli S.V."/>
            <person name="Suh B.B."/>
            <person name="Kooij T.W."/>
            <person name="Pertea M."/>
            <person name="Silva J.C."/>
            <person name="Ermolaeva M.D."/>
            <person name="Allen J.E."/>
            <person name="Selengut J.D."/>
            <person name="Koo H.L."/>
            <person name="Peterson J.D."/>
            <person name="Pop M."/>
            <person name="Kosack D.S."/>
            <person name="Shumway M.F."/>
            <person name="Bidwell S.L."/>
            <person name="Shallom S.J."/>
            <person name="van Aken S.E."/>
            <person name="Riedmuller S.B."/>
            <person name="Feldblyum T.V."/>
            <person name="Cho J.K."/>
            <person name="Quackenbush J."/>
            <person name="Sedegah M."/>
            <person name="Shoaibi A."/>
            <person name="Cummings L.M."/>
            <person name="Florens L."/>
            <person name="Yates J.R."/>
            <person name="Raine J.D."/>
            <person name="Sinden R.E."/>
            <person name="Harris M.A."/>
            <person name="Cunningham D.A."/>
            <person name="Preiser P.R."/>
            <person name="Bergman L.W."/>
            <person name="Vaidya A.B."/>
            <person name="van Lin L.H."/>
            <person name="Janse C.J."/>
            <person name="Waters A.P."/>
            <person name="Smith H.O."/>
            <person name="White O.R."/>
            <person name="Salzberg S.L."/>
            <person name="Venter J.C."/>
            <person name="Fraser C.M."/>
            <person name="Hoffman S.L."/>
            <person name="Gardner M.J."/>
            <person name="Carucci D.J."/>
        </authorList>
    </citation>
    <scope>NUCLEOTIDE SEQUENCE [LARGE SCALE GENOMIC DNA]</scope>
    <source>
        <strain evidence="2 3">17XNL</strain>
    </source>
</reference>
<keyword evidence="1" id="KW-0812">Transmembrane</keyword>
<keyword evidence="3" id="KW-1185">Reference proteome</keyword>
<sequence>MFPFFLIILNRSRYIFINIINWFKYHYFFSLFILIIISYFVF</sequence>
<dbReference type="PaxDb" id="73239-Q7RQN7"/>
<accession>Q7RQN7</accession>
<dbReference type="InParanoid" id="Q7RQN7"/>
<dbReference type="Proteomes" id="UP000008553">
    <property type="component" value="Unassembled WGS sequence"/>
</dbReference>
<dbReference type="AlphaFoldDB" id="Q7RQN7"/>
<name>Q7RQN7_PLAYO</name>
<evidence type="ECO:0000313" key="3">
    <source>
        <dbReference type="Proteomes" id="UP000008553"/>
    </source>
</evidence>
<protein>
    <submittedName>
        <fullName evidence="2">Uncharacterized protein</fullName>
    </submittedName>
</protein>
<organism evidence="2 3">
    <name type="scientific">Plasmodium yoelii yoelii</name>
    <dbReference type="NCBI Taxonomy" id="73239"/>
    <lineage>
        <taxon>Eukaryota</taxon>
        <taxon>Sar</taxon>
        <taxon>Alveolata</taxon>
        <taxon>Apicomplexa</taxon>
        <taxon>Aconoidasida</taxon>
        <taxon>Haemosporida</taxon>
        <taxon>Plasmodiidae</taxon>
        <taxon>Plasmodium</taxon>
        <taxon>Plasmodium (Vinckeia)</taxon>
    </lineage>
</organism>
<keyword evidence="1" id="KW-1133">Transmembrane helix</keyword>
<evidence type="ECO:0000256" key="1">
    <source>
        <dbReference type="SAM" id="Phobius"/>
    </source>
</evidence>
<keyword evidence="1" id="KW-0472">Membrane</keyword>